<comment type="caution">
    <text evidence="1">The sequence shown here is derived from an EMBL/GenBank/DDBJ whole genome shotgun (WGS) entry which is preliminary data.</text>
</comment>
<organism evidence="1 2">
    <name type="scientific">Candidatus Vogelbacteria bacterium RIFOXYD1_FULL_46_19</name>
    <dbReference type="NCBI Taxonomy" id="1802439"/>
    <lineage>
        <taxon>Bacteria</taxon>
        <taxon>Candidatus Vogeliibacteriota</taxon>
    </lineage>
</organism>
<sequence length="127" mass="14504">MSLEQPDQEVKLAPTDLDMFQATIGQLKRERTEGVEMPYVVDDIEPSTLTEADSRIFSLISLYYSRLGGVAYSPSDIEALKKAFGDYKLELEQTLSQVVETSVVENRRRFQLMLEPVVEEIIRRSSK</sequence>
<gene>
    <name evidence="1" type="ORF">A2589_03720</name>
</gene>
<dbReference type="AlphaFoldDB" id="A0A1G2QIT7"/>
<protein>
    <submittedName>
        <fullName evidence="1">Uncharacterized protein</fullName>
    </submittedName>
</protein>
<accession>A0A1G2QIT7</accession>
<proteinExistence type="predicted"/>
<dbReference type="STRING" id="1802439.A2589_03720"/>
<dbReference type="EMBL" id="MHTK01000003">
    <property type="protein sequence ID" value="OHA59979.1"/>
    <property type="molecule type" value="Genomic_DNA"/>
</dbReference>
<name>A0A1G2QIT7_9BACT</name>
<evidence type="ECO:0000313" key="1">
    <source>
        <dbReference type="EMBL" id="OHA59979.1"/>
    </source>
</evidence>
<evidence type="ECO:0000313" key="2">
    <source>
        <dbReference type="Proteomes" id="UP000177838"/>
    </source>
</evidence>
<dbReference type="Proteomes" id="UP000177838">
    <property type="component" value="Unassembled WGS sequence"/>
</dbReference>
<reference evidence="1 2" key="1">
    <citation type="journal article" date="2016" name="Nat. Commun.">
        <title>Thousands of microbial genomes shed light on interconnected biogeochemical processes in an aquifer system.</title>
        <authorList>
            <person name="Anantharaman K."/>
            <person name="Brown C.T."/>
            <person name="Hug L.A."/>
            <person name="Sharon I."/>
            <person name="Castelle C.J."/>
            <person name="Probst A.J."/>
            <person name="Thomas B.C."/>
            <person name="Singh A."/>
            <person name="Wilkins M.J."/>
            <person name="Karaoz U."/>
            <person name="Brodie E.L."/>
            <person name="Williams K.H."/>
            <person name="Hubbard S.S."/>
            <person name="Banfield J.F."/>
        </authorList>
    </citation>
    <scope>NUCLEOTIDE SEQUENCE [LARGE SCALE GENOMIC DNA]</scope>
</reference>